<reference evidence="2" key="1">
    <citation type="journal article" date="2011" name="Proc. Natl. Acad. Sci. U.S.A.">
        <title>Obligate biotrophy features unraveled by the genomic analysis of rust fungi.</title>
        <authorList>
            <person name="Duplessis S."/>
            <person name="Cuomo C.A."/>
            <person name="Lin Y.-C."/>
            <person name="Aerts A."/>
            <person name="Tisserant E."/>
            <person name="Veneault-Fourrey C."/>
            <person name="Joly D.L."/>
            <person name="Hacquard S."/>
            <person name="Amselem J."/>
            <person name="Cantarel B.L."/>
            <person name="Chiu R."/>
            <person name="Coutinho P.M."/>
            <person name="Feau N."/>
            <person name="Field M."/>
            <person name="Frey P."/>
            <person name="Gelhaye E."/>
            <person name="Goldberg J."/>
            <person name="Grabherr M.G."/>
            <person name="Kodira C.D."/>
            <person name="Kohler A."/>
            <person name="Kuees U."/>
            <person name="Lindquist E.A."/>
            <person name="Lucas S.M."/>
            <person name="Mago R."/>
            <person name="Mauceli E."/>
            <person name="Morin E."/>
            <person name="Murat C."/>
            <person name="Pangilinan J.L."/>
            <person name="Park R."/>
            <person name="Pearson M."/>
            <person name="Quesneville H."/>
            <person name="Rouhier N."/>
            <person name="Sakthikumar S."/>
            <person name="Salamov A.A."/>
            <person name="Schmutz J."/>
            <person name="Selles B."/>
            <person name="Shapiro H."/>
            <person name="Tanguay P."/>
            <person name="Tuskan G.A."/>
            <person name="Henrissat B."/>
            <person name="Van de Peer Y."/>
            <person name="Rouze P."/>
            <person name="Ellis J.G."/>
            <person name="Dodds P.N."/>
            <person name="Schein J.E."/>
            <person name="Zhong S."/>
            <person name="Hamelin R.C."/>
            <person name="Grigoriev I.V."/>
            <person name="Szabo L.J."/>
            <person name="Martin F."/>
        </authorList>
    </citation>
    <scope>NUCLEOTIDE SEQUENCE [LARGE SCALE GENOMIC DNA]</scope>
    <source>
        <strain evidence="2">98AG31 / pathotype 3-4-7</strain>
    </source>
</reference>
<dbReference type="InParanoid" id="F4RP11"/>
<keyword evidence="2" id="KW-1185">Reference proteome</keyword>
<name>F4RP11_MELLP</name>
<gene>
    <name evidence="1" type="ORF">MELLADRAFT_74924</name>
</gene>
<dbReference type="EMBL" id="GL883111">
    <property type="protein sequence ID" value="EGG05937.1"/>
    <property type="molecule type" value="Genomic_DNA"/>
</dbReference>
<evidence type="ECO:0000313" key="1">
    <source>
        <dbReference type="EMBL" id="EGG05937.1"/>
    </source>
</evidence>
<dbReference type="Proteomes" id="UP000001072">
    <property type="component" value="Unassembled WGS sequence"/>
</dbReference>
<dbReference type="AlphaFoldDB" id="F4RP11"/>
<sequence>MSTERPYQRKHMPNLEPTDKGRIYHDVGVGCVFANRALSILEGFGSNINIPFQT</sequence>
<dbReference type="KEGG" id="mlr:MELLADRAFT_74924"/>
<dbReference type="RefSeq" id="XP_007410993.1">
    <property type="nucleotide sequence ID" value="XM_007410931.1"/>
</dbReference>
<dbReference type="GeneID" id="18932608"/>
<evidence type="ECO:0000313" key="2">
    <source>
        <dbReference type="Proteomes" id="UP000001072"/>
    </source>
</evidence>
<accession>F4RP11</accession>
<dbReference type="VEuPathDB" id="FungiDB:MELLADRAFT_74924"/>
<dbReference type="HOGENOM" id="CLU_3050820_0_0_1"/>
<organism evidence="2">
    <name type="scientific">Melampsora larici-populina (strain 98AG31 / pathotype 3-4-7)</name>
    <name type="common">Poplar leaf rust fungus</name>
    <dbReference type="NCBI Taxonomy" id="747676"/>
    <lineage>
        <taxon>Eukaryota</taxon>
        <taxon>Fungi</taxon>
        <taxon>Dikarya</taxon>
        <taxon>Basidiomycota</taxon>
        <taxon>Pucciniomycotina</taxon>
        <taxon>Pucciniomycetes</taxon>
        <taxon>Pucciniales</taxon>
        <taxon>Melampsoraceae</taxon>
        <taxon>Melampsora</taxon>
    </lineage>
</organism>
<protein>
    <submittedName>
        <fullName evidence="1">Uncharacterized protein</fullName>
    </submittedName>
</protein>
<proteinExistence type="predicted"/>